<dbReference type="AlphaFoldDB" id="A0A6D2JY95"/>
<feature type="region of interest" description="Disordered" evidence="1">
    <location>
        <begin position="1"/>
        <end position="136"/>
    </location>
</feature>
<comment type="caution">
    <text evidence="2">The sequence shown here is derived from an EMBL/GenBank/DDBJ whole genome shotgun (WGS) entry which is preliminary data.</text>
</comment>
<accession>A0A6D2JY95</accession>
<organism evidence="2 3">
    <name type="scientific">Microthlaspi erraticum</name>
    <dbReference type="NCBI Taxonomy" id="1685480"/>
    <lineage>
        <taxon>Eukaryota</taxon>
        <taxon>Viridiplantae</taxon>
        <taxon>Streptophyta</taxon>
        <taxon>Embryophyta</taxon>
        <taxon>Tracheophyta</taxon>
        <taxon>Spermatophyta</taxon>
        <taxon>Magnoliopsida</taxon>
        <taxon>eudicotyledons</taxon>
        <taxon>Gunneridae</taxon>
        <taxon>Pentapetalae</taxon>
        <taxon>rosids</taxon>
        <taxon>malvids</taxon>
        <taxon>Brassicales</taxon>
        <taxon>Brassicaceae</taxon>
        <taxon>Coluteocarpeae</taxon>
        <taxon>Microthlaspi</taxon>
    </lineage>
</organism>
<feature type="compositionally biased region" description="Low complexity" evidence="1">
    <location>
        <begin position="65"/>
        <end position="77"/>
    </location>
</feature>
<dbReference type="Proteomes" id="UP000467841">
    <property type="component" value="Unassembled WGS sequence"/>
</dbReference>
<feature type="compositionally biased region" description="Polar residues" evidence="1">
    <location>
        <begin position="114"/>
        <end position="128"/>
    </location>
</feature>
<gene>
    <name evidence="2" type="ORF">MERR_LOCUS36395</name>
</gene>
<feature type="compositionally biased region" description="Polar residues" evidence="1">
    <location>
        <begin position="91"/>
        <end position="103"/>
    </location>
</feature>
<reference evidence="2" key="1">
    <citation type="submission" date="2020-01" db="EMBL/GenBank/DDBJ databases">
        <authorList>
            <person name="Mishra B."/>
        </authorList>
    </citation>
    <scope>NUCLEOTIDE SEQUENCE [LARGE SCALE GENOMIC DNA]</scope>
</reference>
<evidence type="ECO:0000313" key="2">
    <source>
        <dbReference type="EMBL" id="CAA7049160.1"/>
    </source>
</evidence>
<proteinExistence type="predicted"/>
<name>A0A6D2JY95_9BRAS</name>
<dbReference type="EMBL" id="CACVBM020001407">
    <property type="protein sequence ID" value="CAA7049160.1"/>
    <property type="molecule type" value="Genomic_DNA"/>
</dbReference>
<feature type="compositionally biased region" description="Polar residues" evidence="1">
    <location>
        <begin position="14"/>
        <end position="49"/>
    </location>
</feature>
<feature type="compositionally biased region" description="Low complexity" evidence="1">
    <location>
        <begin position="1"/>
        <end position="13"/>
    </location>
</feature>
<sequence length="158" mass="15953">MSSSDSAASPDQSLNTIVVATEEVTGTMNSSGVTGGETTTDLNTNTSDGSPHGVASPDVPPPSPAKSTGDSSNNSSGDSGGGISTDLNVPLSPSNLDSVTSDAPLSHAPPPPATNLSNDENVASSSYSEKPKRKHEIRLFGITITKEVDEDEASPGRT</sequence>
<keyword evidence="3" id="KW-1185">Reference proteome</keyword>
<evidence type="ECO:0000256" key="1">
    <source>
        <dbReference type="SAM" id="MobiDB-lite"/>
    </source>
</evidence>
<protein>
    <submittedName>
        <fullName evidence="2">Uncharacterized protein</fullName>
    </submittedName>
</protein>
<evidence type="ECO:0000313" key="3">
    <source>
        <dbReference type="Proteomes" id="UP000467841"/>
    </source>
</evidence>